<dbReference type="EMBL" id="BARS01031507">
    <property type="protein sequence ID" value="GAG18914.1"/>
    <property type="molecule type" value="Genomic_DNA"/>
</dbReference>
<dbReference type="AlphaFoldDB" id="X0VKU6"/>
<gene>
    <name evidence="1" type="ORF">S01H1_49023</name>
</gene>
<protein>
    <submittedName>
        <fullName evidence="1">Uncharacterized protein</fullName>
    </submittedName>
</protein>
<comment type="caution">
    <text evidence="1">The sequence shown here is derived from an EMBL/GenBank/DDBJ whole genome shotgun (WGS) entry which is preliminary data.</text>
</comment>
<evidence type="ECO:0000313" key="1">
    <source>
        <dbReference type="EMBL" id="GAG18914.1"/>
    </source>
</evidence>
<organism evidence="1">
    <name type="scientific">marine sediment metagenome</name>
    <dbReference type="NCBI Taxonomy" id="412755"/>
    <lineage>
        <taxon>unclassified sequences</taxon>
        <taxon>metagenomes</taxon>
        <taxon>ecological metagenomes</taxon>
    </lineage>
</organism>
<feature type="non-terminal residue" evidence="1">
    <location>
        <position position="1"/>
    </location>
</feature>
<accession>X0VKU6</accession>
<reference evidence="1" key="1">
    <citation type="journal article" date="2014" name="Front. Microbiol.">
        <title>High frequency of phylogenetically diverse reductive dehalogenase-homologous genes in deep subseafloor sedimentary metagenomes.</title>
        <authorList>
            <person name="Kawai M."/>
            <person name="Futagami T."/>
            <person name="Toyoda A."/>
            <person name="Takaki Y."/>
            <person name="Nishi S."/>
            <person name="Hori S."/>
            <person name="Arai W."/>
            <person name="Tsubouchi T."/>
            <person name="Morono Y."/>
            <person name="Uchiyama I."/>
            <person name="Ito T."/>
            <person name="Fujiyama A."/>
            <person name="Inagaki F."/>
            <person name="Takami H."/>
        </authorList>
    </citation>
    <scope>NUCLEOTIDE SEQUENCE</scope>
    <source>
        <strain evidence="1">Expedition CK06-06</strain>
    </source>
</reference>
<name>X0VKU6_9ZZZZ</name>
<sequence length="36" mass="3970">WEKQTGSLFPGVNADLDPVSRNELINLSQVSKRLSA</sequence>
<proteinExistence type="predicted"/>